<dbReference type="InterPro" id="IPR018490">
    <property type="entry name" value="cNMP-bd_dom_sf"/>
</dbReference>
<dbReference type="CDD" id="cd00092">
    <property type="entry name" value="HTH_CRP"/>
    <property type="match status" value="1"/>
</dbReference>
<dbReference type="InterPro" id="IPR018335">
    <property type="entry name" value="Tscrpt_reg_HTH_Crp-type_CS"/>
</dbReference>
<keyword evidence="3" id="KW-0804">Transcription</keyword>
<name>A0A1U7NBA9_9CYAN</name>
<evidence type="ECO:0000313" key="5">
    <source>
        <dbReference type="EMBL" id="OLT63225.1"/>
    </source>
</evidence>
<reference evidence="5 6" key="1">
    <citation type="submission" date="2016-10" db="EMBL/GenBank/DDBJ databases">
        <title>Comparative genomics uncovers the prolific and rare metabolic potential of the cyanobacterial genus Moorea.</title>
        <authorList>
            <person name="Leao T."/>
            <person name="Castelao G."/>
            <person name="Korobeynikov A."/>
            <person name="Monroe E.A."/>
            <person name="Podell S."/>
            <person name="Glukhov E."/>
            <person name="Allen E."/>
            <person name="Gerwick W.H."/>
            <person name="Gerwick L."/>
        </authorList>
    </citation>
    <scope>NUCLEOTIDE SEQUENCE [LARGE SCALE GENOMIC DNA]</scope>
    <source>
        <strain evidence="5 6">PNG5-198</strain>
    </source>
</reference>
<keyword evidence="6" id="KW-1185">Reference proteome</keyword>
<dbReference type="Proteomes" id="UP000186657">
    <property type="component" value="Unassembled WGS sequence"/>
</dbReference>
<dbReference type="SMART" id="SM00419">
    <property type="entry name" value="HTH_CRP"/>
    <property type="match status" value="1"/>
</dbReference>
<dbReference type="Pfam" id="PF13545">
    <property type="entry name" value="HTH_Crp_2"/>
    <property type="match status" value="1"/>
</dbReference>
<keyword evidence="2" id="KW-0238">DNA-binding</keyword>
<dbReference type="SUPFAM" id="SSF46785">
    <property type="entry name" value="Winged helix' DNA-binding domain"/>
    <property type="match status" value="1"/>
</dbReference>
<feature type="domain" description="HTH crp-type" evidence="4">
    <location>
        <begin position="108"/>
        <end position="182"/>
    </location>
</feature>
<evidence type="ECO:0000256" key="3">
    <source>
        <dbReference type="ARBA" id="ARBA00023163"/>
    </source>
</evidence>
<accession>A0A1U7NBA9</accession>
<dbReference type="InterPro" id="IPR014710">
    <property type="entry name" value="RmlC-like_jellyroll"/>
</dbReference>
<dbReference type="PROSITE" id="PS00042">
    <property type="entry name" value="HTH_CRP_1"/>
    <property type="match status" value="1"/>
</dbReference>
<organism evidence="5 6">
    <name type="scientific">Moorena bouillonii PNG</name>
    <dbReference type="NCBI Taxonomy" id="568701"/>
    <lineage>
        <taxon>Bacteria</taxon>
        <taxon>Bacillati</taxon>
        <taxon>Cyanobacteriota</taxon>
        <taxon>Cyanophyceae</taxon>
        <taxon>Coleofasciculales</taxon>
        <taxon>Coleofasciculaceae</taxon>
        <taxon>Moorena</taxon>
    </lineage>
</organism>
<proteinExistence type="predicted"/>
<dbReference type="Gene3D" id="2.60.120.10">
    <property type="entry name" value="Jelly Rolls"/>
    <property type="match status" value="1"/>
</dbReference>
<gene>
    <name evidence="5" type="ORF">BJP37_10785</name>
</gene>
<comment type="caution">
    <text evidence="5">The sequence shown here is derived from an EMBL/GenBank/DDBJ whole genome shotgun (WGS) entry which is preliminary data.</text>
</comment>
<protein>
    <recommendedName>
        <fullName evidence="4">HTH crp-type domain-containing protein</fullName>
    </recommendedName>
</protein>
<dbReference type="PROSITE" id="PS51063">
    <property type="entry name" value="HTH_CRP_2"/>
    <property type="match status" value="1"/>
</dbReference>
<dbReference type="GO" id="GO:0003677">
    <property type="term" value="F:DNA binding"/>
    <property type="evidence" value="ECO:0007669"/>
    <property type="project" value="UniProtKB-KW"/>
</dbReference>
<dbReference type="GO" id="GO:0003700">
    <property type="term" value="F:DNA-binding transcription factor activity"/>
    <property type="evidence" value="ECO:0007669"/>
    <property type="project" value="InterPro"/>
</dbReference>
<dbReference type="SUPFAM" id="SSF51206">
    <property type="entry name" value="cAMP-binding domain-like"/>
    <property type="match status" value="1"/>
</dbReference>
<dbReference type="AlphaFoldDB" id="A0A1U7NBA9"/>
<keyword evidence="1" id="KW-0805">Transcription regulation</keyword>
<dbReference type="InterPro" id="IPR012318">
    <property type="entry name" value="HTH_CRP"/>
</dbReference>
<dbReference type="InterPro" id="IPR036390">
    <property type="entry name" value="WH_DNA-bd_sf"/>
</dbReference>
<evidence type="ECO:0000259" key="4">
    <source>
        <dbReference type="PROSITE" id="PS51063"/>
    </source>
</evidence>
<evidence type="ECO:0000256" key="1">
    <source>
        <dbReference type="ARBA" id="ARBA00023015"/>
    </source>
</evidence>
<dbReference type="InterPro" id="IPR036388">
    <property type="entry name" value="WH-like_DNA-bd_sf"/>
</dbReference>
<dbReference type="PRINTS" id="PR00034">
    <property type="entry name" value="HTHCRP"/>
</dbReference>
<evidence type="ECO:0000256" key="2">
    <source>
        <dbReference type="ARBA" id="ARBA00023125"/>
    </source>
</evidence>
<sequence>MITRFKPSVHLFKRHDLIALEPDQLWVVQQGVVKTLTWNDEGTVITLGYWGVGDVVGKSLSNLQTYEIECLTRVKAQCLSLSQSYRLSEAIVCHLRQTEELLCIIRTPRVSQRLQQFLSWLARKFGRPVCSGQLIDIPVTHQELAEMIGTTRVTITRLIKQFEEEGIISRPRRYCIVLRDCSKL</sequence>
<dbReference type="EMBL" id="MKZS01000001">
    <property type="protein sequence ID" value="OLT63225.1"/>
    <property type="molecule type" value="Genomic_DNA"/>
</dbReference>
<evidence type="ECO:0000313" key="6">
    <source>
        <dbReference type="Proteomes" id="UP000186657"/>
    </source>
</evidence>
<dbReference type="Gene3D" id="1.10.10.10">
    <property type="entry name" value="Winged helix-like DNA-binding domain superfamily/Winged helix DNA-binding domain"/>
    <property type="match status" value="1"/>
</dbReference>